<comment type="caution">
    <text evidence="2">The sequence shown here is derived from an EMBL/GenBank/DDBJ whole genome shotgun (WGS) entry which is preliminary data.</text>
</comment>
<dbReference type="AlphaFoldDB" id="A0A9X0A1Q7"/>
<proteinExistence type="predicted"/>
<reference evidence="2" key="1">
    <citation type="submission" date="2023-01" db="EMBL/GenBank/DDBJ databases">
        <title>Genome assembly of the deep-sea coral Lophelia pertusa.</title>
        <authorList>
            <person name="Herrera S."/>
            <person name="Cordes E."/>
        </authorList>
    </citation>
    <scope>NUCLEOTIDE SEQUENCE</scope>
    <source>
        <strain evidence="2">USNM1676648</strain>
        <tissue evidence="2">Polyp</tissue>
    </source>
</reference>
<evidence type="ECO:0000313" key="3">
    <source>
        <dbReference type="Proteomes" id="UP001163046"/>
    </source>
</evidence>
<evidence type="ECO:0000313" key="2">
    <source>
        <dbReference type="EMBL" id="KAJ7391861.1"/>
    </source>
</evidence>
<organism evidence="2 3">
    <name type="scientific">Desmophyllum pertusum</name>
    <dbReference type="NCBI Taxonomy" id="174260"/>
    <lineage>
        <taxon>Eukaryota</taxon>
        <taxon>Metazoa</taxon>
        <taxon>Cnidaria</taxon>
        <taxon>Anthozoa</taxon>
        <taxon>Hexacorallia</taxon>
        <taxon>Scleractinia</taxon>
        <taxon>Caryophylliina</taxon>
        <taxon>Caryophylliidae</taxon>
        <taxon>Desmophyllum</taxon>
    </lineage>
</organism>
<evidence type="ECO:0000256" key="1">
    <source>
        <dbReference type="SAM" id="MobiDB-lite"/>
    </source>
</evidence>
<dbReference type="EMBL" id="MU825404">
    <property type="protein sequence ID" value="KAJ7391861.1"/>
    <property type="molecule type" value="Genomic_DNA"/>
</dbReference>
<sequence>MNNYSFDPRRVPSSNDPRASHTRSPFVIPQVSGYGDNFARCRTWTVYFSSMAKSTEASTKRIFPTIFANNRSHDPVPEFKWCIASEFANNRSHDPVPEFKWCNEESSSNSKQPKPLLKLLLLRSWNKRESTAINIRITYLQASSFPAIVHVIARITRIKFPEKRIELCCGNAEIN</sequence>
<gene>
    <name evidence="2" type="ORF">OS493_016151</name>
</gene>
<feature type="region of interest" description="Disordered" evidence="1">
    <location>
        <begin position="1"/>
        <end position="24"/>
    </location>
</feature>
<accession>A0A9X0A1Q7</accession>
<protein>
    <submittedName>
        <fullName evidence="2">Uncharacterized protein</fullName>
    </submittedName>
</protein>
<dbReference type="Proteomes" id="UP001163046">
    <property type="component" value="Unassembled WGS sequence"/>
</dbReference>
<name>A0A9X0A1Q7_9CNID</name>
<keyword evidence="3" id="KW-1185">Reference proteome</keyword>